<protein>
    <submittedName>
        <fullName evidence="1">Uncharacterized protein</fullName>
    </submittedName>
</protein>
<dbReference type="AlphaFoldDB" id="A0AAE7GVL1"/>
<organism evidence="1 2">
    <name type="scientific">Citrobacter freundii</name>
    <dbReference type="NCBI Taxonomy" id="546"/>
    <lineage>
        <taxon>Bacteria</taxon>
        <taxon>Pseudomonadati</taxon>
        <taxon>Pseudomonadota</taxon>
        <taxon>Gammaproteobacteria</taxon>
        <taxon>Enterobacterales</taxon>
        <taxon>Enterobacteriaceae</taxon>
        <taxon>Citrobacter</taxon>
        <taxon>Citrobacter freundii complex</taxon>
    </lineage>
</organism>
<evidence type="ECO:0000313" key="2">
    <source>
        <dbReference type="Proteomes" id="UP000510650"/>
    </source>
</evidence>
<gene>
    <name evidence="1" type="ORF">HV183_14470</name>
</gene>
<sequence>MAKSAKCLFCGKPATLLCDGIIGWDADEDKNHHLSNARGIFTCDAPMCADCGTWHGNIFFSGRAGGMETRDYCPLCEALHVKGEVIREDHNRKGKAIREPALQKEQAAIIRQAHWNSYLNAHRRELNAIQGGGQQCLPF</sequence>
<accession>A0AAE7GVL1</accession>
<dbReference type="EMBL" id="CP055538">
    <property type="protein sequence ID" value="QLO14539.1"/>
    <property type="molecule type" value="Genomic_DNA"/>
</dbReference>
<dbReference type="Proteomes" id="UP000510650">
    <property type="component" value="Chromosome"/>
</dbReference>
<proteinExistence type="predicted"/>
<dbReference type="RefSeq" id="WP_032931576.1">
    <property type="nucleotide sequence ID" value="NZ_CP055538.1"/>
</dbReference>
<reference evidence="2" key="1">
    <citation type="submission" date="2020-06" db="EMBL/GenBank/DDBJ databases">
        <title>REHAB project genomes.</title>
        <authorList>
            <person name="Shaw L.P."/>
        </authorList>
    </citation>
    <scope>NUCLEOTIDE SEQUENCE [LARGE SCALE GENOMIC DNA]</scope>
    <source>
        <strain evidence="2">RHBSTW-00398</strain>
    </source>
</reference>
<evidence type="ECO:0000313" key="1">
    <source>
        <dbReference type="EMBL" id="QLO14539.1"/>
    </source>
</evidence>
<name>A0AAE7GVL1_CITFR</name>